<protein>
    <submittedName>
        <fullName evidence="1">Uncharacterized protein</fullName>
    </submittedName>
</protein>
<dbReference type="EMBL" id="CP018099">
    <property type="protein sequence ID" value="APF20947.1"/>
    <property type="molecule type" value="Genomic_DNA"/>
</dbReference>
<dbReference type="Proteomes" id="UP000183868">
    <property type="component" value="Chromosome"/>
</dbReference>
<evidence type="ECO:0000313" key="1">
    <source>
        <dbReference type="EMBL" id="APF20947.1"/>
    </source>
</evidence>
<proteinExistence type="predicted"/>
<organism evidence="1 2">
    <name type="scientific">Caldithrix abyssi DSM 13497</name>
    <dbReference type="NCBI Taxonomy" id="880073"/>
    <lineage>
        <taxon>Bacteria</taxon>
        <taxon>Pseudomonadati</taxon>
        <taxon>Calditrichota</taxon>
        <taxon>Calditrichia</taxon>
        <taxon>Calditrichales</taxon>
        <taxon>Calditrichaceae</taxon>
        <taxon>Caldithrix</taxon>
    </lineage>
</organism>
<accession>A0A1J1CE11</accession>
<name>A0A1J1CE11_CALAY</name>
<dbReference type="AlphaFoldDB" id="A0A1J1CE11"/>
<gene>
    <name evidence="1" type="ORF">Cabys_4202</name>
</gene>
<sequence>MIEERHLNFFDFRFFYHLFIKMPHLKNEWGITLSFHFFL</sequence>
<evidence type="ECO:0000313" key="2">
    <source>
        <dbReference type="Proteomes" id="UP000183868"/>
    </source>
</evidence>
<dbReference type="KEGG" id="caby:Cabys_4202"/>
<reference evidence="1 2" key="1">
    <citation type="submission" date="2016-11" db="EMBL/GenBank/DDBJ databases">
        <title>Genomic analysis of Caldithrix abyssi and proposal of a novel bacterial phylum Caldithrichaeota.</title>
        <authorList>
            <person name="Kublanov I."/>
            <person name="Sigalova O."/>
            <person name="Gavrilov S."/>
            <person name="Lebedinsky A."/>
            <person name="Ivanova N."/>
            <person name="Daum C."/>
            <person name="Reddy T."/>
            <person name="Klenk H.P."/>
            <person name="Goker M."/>
            <person name="Reva O."/>
            <person name="Miroshnichenko M."/>
            <person name="Kyprides N."/>
            <person name="Woyke T."/>
            <person name="Gelfand M."/>
        </authorList>
    </citation>
    <scope>NUCLEOTIDE SEQUENCE [LARGE SCALE GENOMIC DNA]</scope>
    <source>
        <strain evidence="1 2">LF13</strain>
    </source>
</reference>